<dbReference type="EC" id="3.1.3.2" evidence="4"/>
<dbReference type="CDD" id="cd00839">
    <property type="entry name" value="MPP_PAPs"/>
    <property type="match status" value="1"/>
</dbReference>
<dbReference type="EMBL" id="JAQMWT010000360">
    <property type="protein sequence ID" value="KAJ8603145.1"/>
    <property type="molecule type" value="Genomic_DNA"/>
</dbReference>
<evidence type="ECO:0000256" key="4">
    <source>
        <dbReference type="RuleBase" id="RU361203"/>
    </source>
</evidence>
<dbReference type="InterPro" id="IPR015914">
    <property type="entry name" value="PAPs_N"/>
</dbReference>
<feature type="compositionally biased region" description="Low complexity" evidence="5">
    <location>
        <begin position="876"/>
        <end position="885"/>
    </location>
</feature>
<evidence type="ECO:0000259" key="7">
    <source>
        <dbReference type="PROSITE" id="PS51205"/>
    </source>
</evidence>
<evidence type="ECO:0000256" key="2">
    <source>
        <dbReference type="ARBA" id="ARBA00022801"/>
    </source>
</evidence>
<evidence type="ECO:0000313" key="9">
    <source>
        <dbReference type="Proteomes" id="UP001230188"/>
    </source>
</evidence>
<dbReference type="PROSITE" id="PS51205">
    <property type="entry name" value="VPS9"/>
    <property type="match status" value="1"/>
</dbReference>
<protein>
    <recommendedName>
        <fullName evidence="4">Purple acid phosphatase</fullName>
        <ecNumber evidence="4">3.1.3.2</ecNumber>
    </recommendedName>
</protein>
<reference evidence="8" key="1">
    <citation type="submission" date="2023-01" db="EMBL/GenBank/DDBJ databases">
        <title>Metagenome sequencing of chrysophaentin producing Chrysophaeum taylorii.</title>
        <authorList>
            <person name="Davison J."/>
            <person name="Bewley C."/>
        </authorList>
    </citation>
    <scope>NUCLEOTIDE SEQUENCE</scope>
    <source>
        <strain evidence="8">NIES-1699</strain>
    </source>
</reference>
<dbReference type="Pfam" id="PF02204">
    <property type="entry name" value="VPS9"/>
    <property type="match status" value="1"/>
</dbReference>
<keyword evidence="6" id="KW-1133">Transmembrane helix</keyword>
<feature type="domain" description="VPS9" evidence="7">
    <location>
        <begin position="720"/>
        <end position="867"/>
    </location>
</feature>
<comment type="similarity">
    <text evidence="4">Belongs to the metallophosphoesterase superfamily. Purple acid phosphatase family.</text>
</comment>
<keyword evidence="9" id="KW-1185">Reference proteome</keyword>
<dbReference type="GO" id="GO:0003993">
    <property type="term" value="F:acid phosphatase activity"/>
    <property type="evidence" value="ECO:0007669"/>
    <property type="project" value="UniProtKB-EC"/>
</dbReference>
<keyword evidence="6" id="KW-0812">Transmembrane</keyword>
<dbReference type="InterPro" id="IPR025733">
    <property type="entry name" value="PAPs_C"/>
</dbReference>
<dbReference type="InterPro" id="IPR029052">
    <property type="entry name" value="Metallo-depent_PP-like"/>
</dbReference>
<dbReference type="Pfam" id="PF14008">
    <property type="entry name" value="Metallophos_C"/>
    <property type="match status" value="1"/>
</dbReference>
<dbReference type="Gene3D" id="1.20.1050.80">
    <property type="entry name" value="VPS9 domain"/>
    <property type="match status" value="1"/>
</dbReference>
<dbReference type="Pfam" id="PF16656">
    <property type="entry name" value="Pur_ac_phosph_N"/>
    <property type="match status" value="1"/>
</dbReference>
<gene>
    <name evidence="8" type="ORF">CTAYLR_004611</name>
</gene>
<feature type="region of interest" description="Disordered" evidence="5">
    <location>
        <begin position="866"/>
        <end position="891"/>
    </location>
</feature>
<evidence type="ECO:0000256" key="6">
    <source>
        <dbReference type="SAM" id="Phobius"/>
    </source>
</evidence>
<evidence type="ECO:0000256" key="1">
    <source>
        <dbReference type="ARBA" id="ARBA00022729"/>
    </source>
</evidence>
<dbReference type="PANTHER" id="PTHR22953">
    <property type="entry name" value="ACID PHOSPHATASE RELATED"/>
    <property type="match status" value="1"/>
</dbReference>
<dbReference type="InterPro" id="IPR003123">
    <property type="entry name" value="VPS9"/>
</dbReference>
<keyword evidence="3" id="KW-0325">Glycoprotein</keyword>
<accession>A0AAD7UEZ8</accession>
<dbReference type="Pfam" id="PF00149">
    <property type="entry name" value="Metallophos"/>
    <property type="match status" value="1"/>
</dbReference>
<name>A0AAD7UEZ8_9STRA</name>
<dbReference type="Proteomes" id="UP001230188">
    <property type="component" value="Unassembled WGS sequence"/>
</dbReference>
<keyword evidence="2 4" id="KW-0378">Hydrolase</keyword>
<dbReference type="SUPFAM" id="SSF109993">
    <property type="entry name" value="VPS9 domain"/>
    <property type="match status" value="1"/>
</dbReference>
<dbReference type="InterPro" id="IPR037191">
    <property type="entry name" value="VPS9_dom_sf"/>
</dbReference>
<dbReference type="PANTHER" id="PTHR22953:SF153">
    <property type="entry name" value="PURPLE ACID PHOSPHATASE"/>
    <property type="match status" value="1"/>
</dbReference>
<feature type="transmembrane region" description="Helical" evidence="6">
    <location>
        <begin position="446"/>
        <end position="469"/>
    </location>
</feature>
<dbReference type="SUPFAM" id="SSF49363">
    <property type="entry name" value="Purple acid phosphatase, N-terminal domain"/>
    <property type="match status" value="1"/>
</dbReference>
<keyword evidence="1" id="KW-0732">Signal</keyword>
<sequence>MMWVVLVGVQVCSAQQQVRVALGQGPDEMVVSWASEVNRSETVAVRFEEDDWREFGADRVVVYSERGYTSPYLYHATIRGLEGARNYAYRVADGPERAFRTPRTSYPVRVAFLGDMGQTDFSKATATALRKDREIDVALLVGDISYADSDGRRWDSWGAMAEATFGELPLMVLPGNHEIEIDRDGEPFKAYRARFMMPEAAPERVSRGSVGLGVDANLEYDYGSSFYSFEAGPLKVIALNTYASGPRQRTWLEEELNCTDRERTPWVVVGMHAPWYSSNLRHRDDVSTRRHRAELEDVLTRYGVPVVFAGHVHAYERTFPACFGLRSDDGPVYVTLGDAGVRENLYADEKYEEPSFPSSAAPWSAYRNGSTFGYGTLEILDADTAVWRWLPLNQQGIEGDTLTINNTFGTSACCENCSVQFGCLVLEENEDRAAAAAADLRTRRNAVAFLLLFLIIIMGLLLLFLLLLLEWRRRRSSPYIHTFKTLLSECPVLKEEEEEGEFSEDERYEVTKINSVRENLHSRPQARVIVLAKDGFRHQKGDAVRKIHRYHDVASTYLQSSSRVSVTFFNDSSDLVYETPLAPVISQRLLARIGAAAKKPLVARPSSRRARKLEELTGETEARRIAVALAQAVLSPTATEARAIRGFLDRQKRNPNPKEMREFADGLREYAMRERFDEFSKLVVDSRIEDDTFGSPSVEASLAELIEDTVFSPLLPLRFELDEAPFKAQRQRLRNVSRRDFGVPAGLCDCEFRCAIAAMSTLDQARLPTAQLRVLLNASKAVHHEHERRLGDDAATPKPPPVLTADDLLPILIYVFVHADLETPLATRATLWALADPRWLRGEPGYNLTMFHAAIEYVQSDAHFKISSQDDDDNDSSSSPFNSRLSDYDTT</sequence>
<comment type="catalytic activity">
    <reaction evidence="4">
        <text>a phosphate monoester + H2O = an alcohol + phosphate</text>
        <dbReference type="Rhea" id="RHEA:15017"/>
        <dbReference type="ChEBI" id="CHEBI:15377"/>
        <dbReference type="ChEBI" id="CHEBI:30879"/>
        <dbReference type="ChEBI" id="CHEBI:43474"/>
        <dbReference type="ChEBI" id="CHEBI:67140"/>
        <dbReference type="EC" id="3.1.3.2"/>
    </reaction>
</comment>
<dbReference type="InterPro" id="IPR041792">
    <property type="entry name" value="MPP_PAP"/>
</dbReference>
<evidence type="ECO:0000256" key="5">
    <source>
        <dbReference type="SAM" id="MobiDB-lite"/>
    </source>
</evidence>
<comment type="caution">
    <text evidence="8">The sequence shown here is derived from an EMBL/GenBank/DDBJ whole genome shotgun (WGS) entry which is preliminary data.</text>
</comment>
<dbReference type="InterPro" id="IPR004843">
    <property type="entry name" value="Calcineurin-like_PHP"/>
</dbReference>
<dbReference type="GO" id="GO:0046872">
    <property type="term" value="F:metal ion binding"/>
    <property type="evidence" value="ECO:0007669"/>
    <property type="project" value="InterPro"/>
</dbReference>
<dbReference type="AlphaFoldDB" id="A0AAD7UEZ8"/>
<dbReference type="InterPro" id="IPR008963">
    <property type="entry name" value="Purple_acid_Pase-like_N"/>
</dbReference>
<dbReference type="SMART" id="SM00167">
    <property type="entry name" value="VPS9"/>
    <property type="match status" value="1"/>
</dbReference>
<organism evidence="8 9">
    <name type="scientific">Chrysophaeum taylorii</name>
    <dbReference type="NCBI Taxonomy" id="2483200"/>
    <lineage>
        <taxon>Eukaryota</taxon>
        <taxon>Sar</taxon>
        <taxon>Stramenopiles</taxon>
        <taxon>Ochrophyta</taxon>
        <taxon>Pelagophyceae</taxon>
        <taxon>Pelagomonadales</taxon>
        <taxon>Pelagomonadaceae</taxon>
        <taxon>Chrysophaeum</taxon>
    </lineage>
</organism>
<evidence type="ECO:0000256" key="3">
    <source>
        <dbReference type="ARBA" id="ARBA00023180"/>
    </source>
</evidence>
<evidence type="ECO:0000313" key="8">
    <source>
        <dbReference type="EMBL" id="KAJ8603145.1"/>
    </source>
</evidence>
<keyword evidence="6" id="KW-0472">Membrane</keyword>
<dbReference type="Gene3D" id="2.60.40.380">
    <property type="entry name" value="Purple acid phosphatase-like, N-terminal"/>
    <property type="match status" value="1"/>
</dbReference>
<dbReference type="InterPro" id="IPR039331">
    <property type="entry name" value="PAPs-like"/>
</dbReference>
<proteinExistence type="inferred from homology"/>
<dbReference type="SUPFAM" id="SSF56300">
    <property type="entry name" value="Metallo-dependent phosphatases"/>
    <property type="match status" value="1"/>
</dbReference>
<dbReference type="Gene3D" id="3.60.21.10">
    <property type="match status" value="1"/>
</dbReference>